<protein>
    <submittedName>
        <fullName evidence="7">Phytoene desaturase</fullName>
    </submittedName>
</protein>
<evidence type="ECO:0000256" key="3">
    <source>
        <dbReference type="ARBA" id="ARBA00022746"/>
    </source>
</evidence>
<evidence type="ECO:0000256" key="2">
    <source>
        <dbReference type="ARBA" id="ARBA00006046"/>
    </source>
</evidence>
<evidence type="ECO:0000313" key="8">
    <source>
        <dbReference type="Proteomes" id="UP000177230"/>
    </source>
</evidence>
<sequence>MSKKKVIIIGAGPGGLIAGMLLAHSGHQVEIYEKKEVVGGRNAPIKLGEFTFDTGPTFLMLLEVLDEIFKETGRKMEDHLELKPLEPLYRLRFDGKDDFFPSGDQDKMAQEIEKRFPGDGRNYLRFKKEEGKKFDRVYPCLKVPYGSLLSYLRPRFIKAIPRLDPFASVYHRLAAYFKHEHLRIAMTFQAKYLGMSPWQCPATFTILSIIEHRFGIYHPIGGLTRISQAMAKVVIEDGGKIHLSTPVRRIIIENRKAVGILLENGQEVRGDAVIINPDFAWAMSHLIAPQDRRKYTDQKLRKMEYSCSTFMLYLGLDKLYDIPHHNVIFAEDYRDNVEDIARRKMLSKDPSVYIQNASITDPTLAPKGKSAIYVLVPVTNQTSGIDWQKERKAFRDRVIGIIKQKTELKDLDQHIEVEKIITPADWEQEYGIYNGATFNLSHKISQMLSFRPHNKFEEFGNCYLVGGGTHPGSGLPTIYQSGRIAAEMINKSK</sequence>
<name>A0A1F5RBW5_9BACT</name>
<reference evidence="7 8" key="1">
    <citation type="journal article" date="2016" name="Nat. Commun.">
        <title>Thousands of microbial genomes shed light on interconnected biogeochemical processes in an aquifer system.</title>
        <authorList>
            <person name="Anantharaman K."/>
            <person name="Brown C.T."/>
            <person name="Hug L.A."/>
            <person name="Sharon I."/>
            <person name="Castelle C.J."/>
            <person name="Probst A.J."/>
            <person name="Thomas B.C."/>
            <person name="Singh A."/>
            <person name="Wilkins M.J."/>
            <person name="Karaoz U."/>
            <person name="Brodie E.L."/>
            <person name="Williams K.H."/>
            <person name="Hubbard S.S."/>
            <person name="Banfield J.F."/>
        </authorList>
    </citation>
    <scope>NUCLEOTIDE SEQUENCE [LARGE SCALE GENOMIC DNA]</scope>
</reference>
<evidence type="ECO:0000256" key="5">
    <source>
        <dbReference type="RuleBase" id="RU362075"/>
    </source>
</evidence>
<dbReference type="GO" id="GO:0016117">
    <property type="term" value="P:carotenoid biosynthetic process"/>
    <property type="evidence" value="ECO:0007669"/>
    <property type="project" value="UniProtKB-KW"/>
</dbReference>
<evidence type="ECO:0000256" key="1">
    <source>
        <dbReference type="ARBA" id="ARBA00004829"/>
    </source>
</evidence>
<comment type="similarity">
    <text evidence="2 5">Belongs to the carotenoid/retinoid oxidoreductase family.</text>
</comment>
<feature type="domain" description="Amine oxidase" evidence="6">
    <location>
        <begin position="14"/>
        <end position="489"/>
    </location>
</feature>
<dbReference type="PROSITE" id="PS00982">
    <property type="entry name" value="PHYTOENE_DH"/>
    <property type="match status" value="1"/>
</dbReference>
<evidence type="ECO:0000313" key="7">
    <source>
        <dbReference type="EMBL" id="OGF11950.1"/>
    </source>
</evidence>
<keyword evidence="3 5" id="KW-0125">Carotenoid biosynthesis</keyword>
<dbReference type="NCBIfam" id="TIGR02734">
    <property type="entry name" value="crtI_fam"/>
    <property type="match status" value="1"/>
</dbReference>
<accession>A0A1F5RBW5</accession>
<dbReference type="GO" id="GO:0016627">
    <property type="term" value="F:oxidoreductase activity, acting on the CH-CH group of donors"/>
    <property type="evidence" value="ECO:0007669"/>
    <property type="project" value="UniProtKB-ARBA"/>
</dbReference>
<dbReference type="InterPro" id="IPR008150">
    <property type="entry name" value="Phytoene_DH_bac_CS"/>
</dbReference>
<dbReference type="Pfam" id="PF01593">
    <property type="entry name" value="Amino_oxidase"/>
    <property type="match status" value="1"/>
</dbReference>
<dbReference type="Proteomes" id="UP000177230">
    <property type="component" value="Unassembled WGS sequence"/>
</dbReference>
<dbReference type="InterPro" id="IPR036188">
    <property type="entry name" value="FAD/NAD-bd_sf"/>
</dbReference>
<dbReference type="InterPro" id="IPR002937">
    <property type="entry name" value="Amino_oxidase"/>
</dbReference>
<dbReference type="PANTHER" id="PTHR43734:SF1">
    <property type="entry name" value="PHYTOENE DESATURASE"/>
    <property type="match status" value="1"/>
</dbReference>
<dbReference type="EMBL" id="MFFM01000034">
    <property type="protein sequence ID" value="OGF11950.1"/>
    <property type="molecule type" value="Genomic_DNA"/>
</dbReference>
<comment type="pathway">
    <text evidence="1 5">Carotenoid biosynthesis.</text>
</comment>
<dbReference type="InterPro" id="IPR014105">
    <property type="entry name" value="Carotenoid/retinoid_OxRdtase"/>
</dbReference>
<dbReference type="AlphaFoldDB" id="A0A1F5RBW5"/>
<comment type="caution">
    <text evidence="7">The sequence shown here is derived from an EMBL/GenBank/DDBJ whole genome shotgun (WGS) entry which is preliminary data.</text>
</comment>
<dbReference type="PANTHER" id="PTHR43734">
    <property type="entry name" value="PHYTOENE DESATURASE"/>
    <property type="match status" value="1"/>
</dbReference>
<organism evidence="7 8">
    <name type="scientific">Candidatus Edwardsbacteria bacterium GWF2_54_11</name>
    <dbReference type="NCBI Taxonomy" id="1817851"/>
    <lineage>
        <taxon>Bacteria</taxon>
        <taxon>Candidatus Edwardsiibacteriota</taxon>
    </lineage>
</organism>
<dbReference type="SUPFAM" id="SSF51905">
    <property type="entry name" value="FAD/NAD(P)-binding domain"/>
    <property type="match status" value="1"/>
</dbReference>
<evidence type="ECO:0000259" key="6">
    <source>
        <dbReference type="Pfam" id="PF01593"/>
    </source>
</evidence>
<evidence type="ECO:0000256" key="4">
    <source>
        <dbReference type="ARBA" id="ARBA00023002"/>
    </source>
</evidence>
<proteinExistence type="inferred from homology"/>
<keyword evidence="4 5" id="KW-0560">Oxidoreductase</keyword>
<gene>
    <name evidence="7" type="ORF">A2024_02880</name>
</gene>
<dbReference type="PRINTS" id="PR00419">
    <property type="entry name" value="ADXRDTASE"/>
</dbReference>
<dbReference type="Gene3D" id="3.50.50.60">
    <property type="entry name" value="FAD/NAD(P)-binding domain"/>
    <property type="match status" value="2"/>
</dbReference>